<name>A0A223P0U0_9SPHI</name>
<reference evidence="1 2" key="1">
    <citation type="submission" date="2017-08" db="EMBL/GenBank/DDBJ databases">
        <title>Complete genome sequence of Mucilaginibacter sp. strain BJC16-A31.</title>
        <authorList>
            <consortium name="Henan University of Science and Technology"/>
            <person name="You X."/>
        </authorList>
    </citation>
    <scope>NUCLEOTIDE SEQUENCE [LARGE SCALE GENOMIC DNA]</scope>
    <source>
        <strain evidence="1 2">BJC16-A31</strain>
    </source>
</reference>
<dbReference type="AlphaFoldDB" id="A0A223P0U0"/>
<dbReference type="Proteomes" id="UP000215002">
    <property type="component" value="Chromosome"/>
</dbReference>
<protein>
    <submittedName>
        <fullName evidence="1">Uncharacterized protein</fullName>
    </submittedName>
</protein>
<keyword evidence="2" id="KW-1185">Reference proteome</keyword>
<evidence type="ECO:0000313" key="1">
    <source>
        <dbReference type="EMBL" id="ASU35564.1"/>
    </source>
</evidence>
<sequence>MCCMLVIDFVAFLFVVDDFNLSLAHIDQQCNTSKYVG</sequence>
<dbReference type="EMBL" id="CP022743">
    <property type="protein sequence ID" value="ASU35564.1"/>
    <property type="molecule type" value="Genomic_DNA"/>
</dbReference>
<dbReference type="KEGG" id="muc:MuYL_3679"/>
<organism evidence="1 2">
    <name type="scientific">Mucilaginibacter xinganensis</name>
    <dbReference type="NCBI Taxonomy" id="1234841"/>
    <lineage>
        <taxon>Bacteria</taxon>
        <taxon>Pseudomonadati</taxon>
        <taxon>Bacteroidota</taxon>
        <taxon>Sphingobacteriia</taxon>
        <taxon>Sphingobacteriales</taxon>
        <taxon>Sphingobacteriaceae</taxon>
        <taxon>Mucilaginibacter</taxon>
    </lineage>
</organism>
<accession>A0A223P0U0</accession>
<evidence type="ECO:0000313" key="2">
    <source>
        <dbReference type="Proteomes" id="UP000215002"/>
    </source>
</evidence>
<proteinExistence type="predicted"/>
<gene>
    <name evidence="1" type="ORF">MuYL_3679</name>
</gene>